<dbReference type="PROSITE" id="PS01228">
    <property type="entry name" value="COF_1"/>
    <property type="match status" value="1"/>
</dbReference>
<dbReference type="InterPro" id="IPR000150">
    <property type="entry name" value="Cof"/>
</dbReference>
<dbReference type="GO" id="GO:0005829">
    <property type="term" value="C:cytosol"/>
    <property type="evidence" value="ECO:0007669"/>
    <property type="project" value="TreeGrafter"/>
</dbReference>
<comment type="caution">
    <text evidence="1">The sequence shown here is derived from an EMBL/GenBank/DDBJ whole genome shotgun (WGS) entry which is preliminary data.</text>
</comment>
<evidence type="ECO:0000313" key="2">
    <source>
        <dbReference type="Proteomes" id="UP000027601"/>
    </source>
</evidence>
<gene>
    <name evidence="1" type="ORF">JCM15093_1530</name>
</gene>
<dbReference type="SFLD" id="SFLDG01140">
    <property type="entry name" value="C2.B:_Phosphomannomutase_and_P"/>
    <property type="match status" value="1"/>
</dbReference>
<proteinExistence type="predicted"/>
<keyword evidence="2" id="KW-1185">Reference proteome</keyword>
<dbReference type="InterPro" id="IPR036412">
    <property type="entry name" value="HAD-like_sf"/>
</dbReference>
<dbReference type="NCBIfam" id="TIGR01484">
    <property type="entry name" value="HAD-SF-IIB"/>
    <property type="match status" value="1"/>
</dbReference>
<dbReference type="InterPro" id="IPR006379">
    <property type="entry name" value="HAD-SF_hydro_IIB"/>
</dbReference>
<dbReference type="Proteomes" id="UP000027601">
    <property type="component" value="Unassembled WGS sequence"/>
</dbReference>
<dbReference type="NCBIfam" id="TIGR00099">
    <property type="entry name" value="Cof-subfamily"/>
    <property type="match status" value="1"/>
</dbReference>
<protein>
    <submittedName>
        <fullName evidence="1">Hydrolase</fullName>
    </submittedName>
</protein>
<dbReference type="OrthoDB" id="9814970at2"/>
<dbReference type="InterPro" id="IPR023214">
    <property type="entry name" value="HAD_sf"/>
</dbReference>
<organism evidence="1 2">
    <name type="scientific">Bacteroides graminisolvens DSM 19988 = JCM 15093</name>
    <dbReference type="NCBI Taxonomy" id="1121097"/>
    <lineage>
        <taxon>Bacteria</taxon>
        <taxon>Pseudomonadati</taxon>
        <taxon>Bacteroidota</taxon>
        <taxon>Bacteroidia</taxon>
        <taxon>Bacteroidales</taxon>
        <taxon>Bacteroidaceae</taxon>
        <taxon>Bacteroides</taxon>
    </lineage>
</organism>
<dbReference type="eggNOG" id="COG0561">
    <property type="taxonomic scope" value="Bacteria"/>
</dbReference>
<dbReference type="GO" id="GO:0016791">
    <property type="term" value="F:phosphatase activity"/>
    <property type="evidence" value="ECO:0007669"/>
    <property type="project" value="TreeGrafter"/>
</dbReference>
<name>A0A069D1Q8_9BACE</name>
<dbReference type="SFLD" id="SFLDS00003">
    <property type="entry name" value="Haloacid_Dehalogenase"/>
    <property type="match status" value="1"/>
</dbReference>
<reference evidence="1 2" key="1">
    <citation type="journal article" date="2015" name="Microbes Environ.">
        <title>Distribution and evolution of nitrogen fixation genes in the phylum bacteroidetes.</title>
        <authorList>
            <person name="Inoue J."/>
            <person name="Oshima K."/>
            <person name="Suda W."/>
            <person name="Sakamoto M."/>
            <person name="Iino T."/>
            <person name="Noda S."/>
            <person name="Hongoh Y."/>
            <person name="Hattori M."/>
            <person name="Ohkuma M."/>
        </authorList>
    </citation>
    <scope>NUCLEOTIDE SEQUENCE [LARGE SCALE GENOMIC DNA]</scope>
    <source>
        <strain evidence="1 2">JCM 15093</strain>
    </source>
</reference>
<dbReference type="Gene3D" id="3.30.1240.10">
    <property type="match status" value="1"/>
</dbReference>
<dbReference type="PANTHER" id="PTHR10000">
    <property type="entry name" value="PHOSPHOSERINE PHOSPHATASE"/>
    <property type="match status" value="1"/>
</dbReference>
<dbReference type="Pfam" id="PF08282">
    <property type="entry name" value="Hydrolase_3"/>
    <property type="match status" value="1"/>
</dbReference>
<dbReference type="EMBL" id="BAJS01000006">
    <property type="protein sequence ID" value="GAK36372.1"/>
    <property type="molecule type" value="Genomic_DNA"/>
</dbReference>
<dbReference type="SUPFAM" id="SSF56784">
    <property type="entry name" value="HAD-like"/>
    <property type="match status" value="1"/>
</dbReference>
<accession>A0A069D1Q8</accession>
<dbReference type="STRING" id="1121097.GCA_000428125_00736"/>
<keyword evidence="1" id="KW-0378">Hydrolase</keyword>
<evidence type="ECO:0000313" key="1">
    <source>
        <dbReference type="EMBL" id="GAK36372.1"/>
    </source>
</evidence>
<dbReference type="PANTHER" id="PTHR10000:SF25">
    <property type="entry name" value="PHOSPHATASE YKRA-RELATED"/>
    <property type="match status" value="1"/>
</dbReference>
<dbReference type="RefSeq" id="WP_024996307.1">
    <property type="nucleotide sequence ID" value="NZ_ATZI01000001.1"/>
</dbReference>
<dbReference type="Gene3D" id="3.40.50.1000">
    <property type="entry name" value="HAD superfamily/HAD-like"/>
    <property type="match status" value="1"/>
</dbReference>
<dbReference type="AlphaFoldDB" id="A0A069D1Q8"/>
<dbReference type="SFLD" id="SFLDG01144">
    <property type="entry name" value="C2.B.4:_PGP_Like"/>
    <property type="match status" value="1"/>
</dbReference>
<dbReference type="CDD" id="cd07517">
    <property type="entry name" value="HAD_HPP"/>
    <property type="match status" value="1"/>
</dbReference>
<sequence length="258" mass="28891">MIKALFFDIDGTLVSFNTHTIPQSTLNAIAELRKKGIKLFISTGRPRVAINNLGNLQFDGYITMNGSYCFGENDEVIYKSPIPKSDVETMLGILKKERNCPCVIVHEKEMSFCNPNAQTASFIQMLKFPDVPEISVEDAGKKEIFQLSPFFTLEEEEKYLPLMPHCESSRWYPTFTDIVCKGNSKQLGMDKIMERFGFTLEETMAFGDGGNDISMLRHAGIGIAMGNANDTVKASANYVTDSVDEDGIWNALKHFNLI</sequence>
<dbReference type="GO" id="GO:0000287">
    <property type="term" value="F:magnesium ion binding"/>
    <property type="evidence" value="ECO:0007669"/>
    <property type="project" value="TreeGrafter"/>
</dbReference>
<dbReference type="PROSITE" id="PS01229">
    <property type="entry name" value="COF_2"/>
    <property type="match status" value="1"/>
</dbReference>